<dbReference type="InterPro" id="IPR042215">
    <property type="entry name" value="CarD-like_C"/>
</dbReference>
<reference evidence="3" key="1">
    <citation type="submission" date="2016-10" db="EMBL/GenBank/DDBJ databases">
        <authorList>
            <person name="Varghese N."/>
            <person name="Submissions S."/>
        </authorList>
    </citation>
    <scope>NUCLEOTIDE SEQUENCE [LARGE SCALE GENOMIC DNA]</scope>
    <source>
        <strain evidence="3">ATCC 25963</strain>
    </source>
</reference>
<dbReference type="Proteomes" id="UP000199400">
    <property type="component" value="Unassembled WGS sequence"/>
</dbReference>
<dbReference type="AlphaFoldDB" id="A0A1I1X111"/>
<evidence type="ECO:0000259" key="1">
    <source>
        <dbReference type="SMART" id="SM01058"/>
    </source>
</evidence>
<organism evidence="2 3">
    <name type="scientific">Nannocystis exedens</name>
    <dbReference type="NCBI Taxonomy" id="54"/>
    <lineage>
        <taxon>Bacteria</taxon>
        <taxon>Pseudomonadati</taxon>
        <taxon>Myxococcota</taxon>
        <taxon>Polyangia</taxon>
        <taxon>Nannocystales</taxon>
        <taxon>Nannocystaceae</taxon>
        <taxon>Nannocystis</taxon>
    </lineage>
</organism>
<dbReference type="InterPro" id="IPR052531">
    <property type="entry name" value="CarD-like_regulator"/>
</dbReference>
<dbReference type="OrthoDB" id="9786074at2"/>
<dbReference type="Gene3D" id="2.40.10.170">
    <property type="match status" value="1"/>
</dbReference>
<dbReference type="PANTHER" id="PTHR38447">
    <property type="entry name" value="TRANSCRIPTION FACTOR YDEB-RELATED"/>
    <property type="match status" value="1"/>
</dbReference>
<dbReference type="Pfam" id="PF21095">
    <property type="entry name" value="CarD_C"/>
    <property type="match status" value="1"/>
</dbReference>
<dbReference type="SUPFAM" id="SSF141259">
    <property type="entry name" value="CarD-like"/>
    <property type="match status" value="1"/>
</dbReference>
<dbReference type="PANTHER" id="PTHR38447:SF1">
    <property type="entry name" value="RNA POLYMERASE-BINDING TRANSCRIPTION FACTOR CARD"/>
    <property type="match status" value="1"/>
</dbReference>
<dbReference type="EMBL" id="FOMX01000007">
    <property type="protein sequence ID" value="SFD99050.1"/>
    <property type="molecule type" value="Genomic_DNA"/>
</dbReference>
<feature type="domain" description="CarD-like/TRCF RNAP-interacting" evidence="1">
    <location>
        <begin position="3"/>
        <end position="114"/>
    </location>
</feature>
<dbReference type="SMART" id="SM01058">
    <property type="entry name" value="CarD_TRCF"/>
    <property type="match status" value="1"/>
</dbReference>
<accession>A0A1I1X111</accession>
<dbReference type="InterPro" id="IPR036101">
    <property type="entry name" value="CarD-like/TRCF_RID_sf"/>
</dbReference>
<dbReference type="STRING" id="54.SAMN02745121_02555"/>
<dbReference type="RefSeq" id="WP_096329060.1">
    <property type="nucleotide sequence ID" value="NZ_FOMX01000007.1"/>
</dbReference>
<gene>
    <name evidence="2" type="ORF">SAMN02745121_02555</name>
</gene>
<dbReference type="GO" id="GO:0009303">
    <property type="term" value="P:rRNA transcription"/>
    <property type="evidence" value="ECO:0007669"/>
    <property type="project" value="TreeGrafter"/>
</dbReference>
<proteinExistence type="predicted"/>
<sequence>MSEFNIGDKVVYPAHGVAEVTGVDRREIAGSVMEFYVLRVLENDMKVMVPKKNAASVGLRPIVDDVQVQEVYEVLTRRGEKISTATWNRRYREYMEKIKTGSLLEIASVLRDLCILRGDKDLSFGEKKMLDTARTLLVQELALAKGVQGADVVRELDEMFPAHA</sequence>
<dbReference type="InterPro" id="IPR048792">
    <property type="entry name" value="CarD_C"/>
</dbReference>
<name>A0A1I1X111_9BACT</name>
<dbReference type="Gene3D" id="1.20.58.1290">
    <property type="entry name" value="CarD-like, C-terminal domain"/>
    <property type="match status" value="1"/>
</dbReference>
<dbReference type="Pfam" id="PF02559">
    <property type="entry name" value="CarD_TRCF_RID"/>
    <property type="match status" value="1"/>
</dbReference>
<dbReference type="InterPro" id="IPR003711">
    <property type="entry name" value="CarD-like/TRCF_RID"/>
</dbReference>
<keyword evidence="3" id="KW-1185">Reference proteome</keyword>
<evidence type="ECO:0000313" key="3">
    <source>
        <dbReference type="Proteomes" id="UP000199400"/>
    </source>
</evidence>
<protein>
    <submittedName>
        <fullName evidence="2">Transcriptional regulator, CarD family</fullName>
    </submittedName>
</protein>
<evidence type="ECO:0000313" key="2">
    <source>
        <dbReference type="EMBL" id="SFD99050.1"/>
    </source>
</evidence>